<comment type="subcellular location">
    <subcellularLocation>
        <location evidence="1">Virion</location>
    </subcellularLocation>
</comment>
<dbReference type="PANTHER" id="PTHR45785:SF2">
    <property type="entry name" value="COMPLEMENT FACTOR H-RELATED"/>
    <property type="match status" value="1"/>
</dbReference>
<name>A0A914QVW5_9BILA</name>
<protein>
    <submittedName>
        <fullName evidence="7">Sushi domain-containing protein</fullName>
    </submittedName>
</protein>
<dbReference type="WBParaSite" id="PDA_v2.g792.t1">
    <property type="protein sequence ID" value="PDA_v2.g792.t1"/>
    <property type="gene ID" value="PDA_v2.g792"/>
</dbReference>
<dbReference type="SMART" id="SM00032">
    <property type="entry name" value="CCP"/>
    <property type="match status" value="3"/>
</dbReference>
<dbReference type="Gene3D" id="2.10.70.10">
    <property type="entry name" value="Complement Module, domain 1"/>
    <property type="match status" value="2"/>
</dbReference>
<keyword evidence="4" id="KW-1015">Disulfide bond</keyword>
<dbReference type="Gene3D" id="2.20.28.230">
    <property type="match status" value="1"/>
</dbReference>
<dbReference type="Proteomes" id="UP000887578">
    <property type="component" value="Unplaced"/>
</dbReference>
<organism evidence="6 7">
    <name type="scientific">Panagrolaimus davidi</name>
    <dbReference type="NCBI Taxonomy" id="227884"/>
    <lineage>
        <taxon>Eukaryota</taxon>
        <taxon>Metazoa</taxon>
        <taxon>Ecdysozoa</taxon>
        <taxon>Nematoda</taxon>
        <taxon>Chromadorea</taxon>
        <taxon>Rhabditida</taxon>
        <taxon>Tylenchina</taxon>
        <taxon>Panagrolaimomorpha</taxon>
        <taxon>Panagrolaimoidea</taxon>
        <taxon>Panagrolaimidae</taxon>
        <taxon>Panagrolaimus</taxon>
    </lineage>
</organism>
<evidence type="ECO:0000256" key="3">
    <source>
        <dbReference type="ARBA" id="ARBA00022729"/>
    </source>
</evidence>
<keyword evidence="6" id="KW-1185">Reference proteome</keyword>
<proteinExistence type="predicted"/>
<sequence length="233" mass="26322">MDGQIIWNRSKRAALGGGLSAARQCPEILNDETKTVIYTKPQKELIIICRNGFELYNGEDGVSNCRNGLWYPQISECQPKKCKIPTRLHAFFLQTKTAKIYQSGDEIKHSEGVRLVCLRGFHIVGENILECFQGAFTRQAGECKARSCKLPTVHGGKFIAAKKGKLKHGNFATLKCEDGIQEQIKCNFGQLSPPPSCDKNCKFKNWFLTDNFEKVRCWSQKEKISKILFIGEI</sequence>
<feature type="domain" description="Sushi" evidence="5">
    <location>
        <begin position="82"/>
        <end position="143"/>
    </location>
</feature>
<evidence type="ECO:0000259" key="5">
    <source>
        <dbReference type="SMART" id="SM00032"/>
    </source>
</evidence>
<evidence type="ECO:0000256" key="2">
    <source>
        <dbReference type="ARBA" id="ARBA00022659"/>
    </source>
</evidence>
<dbReference type="InterPro" id="IPR000436">
    <property type="entry name" value="Sushi_SCR_CCP_dom"/>
</dbReference>
<evidence type="ECO:0000256" key="4">
    <source>
        <dbReference type="ARBA" id="ARBA00023157"/>
    </source>
</evidence>
<evidence type="ECO:0000313" key="6">
    <source>
        <dbReference type="Proteomes" id="UP000887578"/>
    </source>
</evidence>
<dbReference type="AlphaFoldDB" id="A0A914QVW5"/>
<evidence type="ECO:0000313" key="7">
    <source>
        <dbReference type="WBParaSite" id="PDA_v2.g792.t1"/>
    </source>
</evidence>
<accession>A0A914QVW5</accession>
<keyword evidence="3" id="KW-0732">Signal</keyword>
<feature type="domain" description="Sushi" evidence="5">
    <location>
        <begin position="148"/>
        <end position="197"/>
    </location>
</feature>
<dbReference type="InterPro" id="IPR051503">
    <property type="entry name" value="ComplSys_Reg/VirEntry_Med"/>
</dbReference>
<dbReference type="Pfam" id="PF00084">
    <property type="entry name" value="Sushi"/>
    <property type="match status" value="1"/>
</dbReference>
<dbReference type="InterPro" id="IPR035976">
    <property type="entry name" value="Sushi/SCR/CCP_sf"/>
</dbReference>
<dbReference type="SUPFAM" id="SSF57535">
    <property type="entry name" value="Complement control module/SCR domain"/>
    <property type="match status" value="2"/>
</dbReference>
<dbReference type="PANTHER" id="PTHR45785">
    <property type="entry name" value="COMPLEMENT FACTOR H-RELATED"/>
    <property type="match status" value="1"/>
</dbReference>
<keyword evidence="2" id="KW-0768">Sushi</keyword>
<reference evidence="7" key="1">
    <citation type="submission" date="2022-11" db="UniProtKB">
        <authorList>
            <consortium name="WormBaseParasite"/>
        </authorList>
    </citation>
    <scope>IDENTIFICATION</scope>
</reference>
<feature type="domain" description="Sushi" evidence="5">
    <location>
        <begin position="25"/>
        <end position="77"/>
    </location>
</feature>
<evidence type="ECO:0000256" key="1">
    <source>
        <dbReference type="ARBA" id="ARBA00004328"/>
    </source>
</evidence>